<dbReference type="AlphaFoldDB" id="A0A8H7JCH5"/>
<keyword evidence="3" id="KW-1185">Reference proteome</keyword>
<name>A0A8H7JCH5_9PLEO</name>
<keyword evidence="1" id="KW-0732">Signal</keyword>
<evidence type="ECO:0000313" key="2">
    <source>
        <dbReference type="EMBL" id="KAF9701929.1"/>
    </source>
</evidence>
<proteinExistence type="predicted"/>
<evidence type="ECO:0000256" key="1">
    <source>
        <dbReference type="SAM" id="SignalP"/>
    </source>
</evidence>
<organism evidence="2 3">
    <name type="scientific">Ascochyta lentis</name>
    <dbReference type="NCBI Taxonomy" id="205686"/>
    <lineage>
        <taxon>Eukaryota</taxon>
        <taxon>Fungi</taxon>
        <taxon>Dikarya</taxon>
        <taxon>Ascomycota</taxon>
        <taxon>Pezizomycotina</taxon>
        <taxon>Dothideomycetes</taxon>
        <taxon>Pleosporomycetidae</taxon>
        <taxon>Pleosporales</taxon>
        <taxon>Pleosporineae</taxon>
        <taxon>Didymellaceae</taxon>
        <taxon>Ascochyta</taxon>
    </lineage>
</organism>
<dbReference type="EMBL" id="RZGK01000002">
    <property type="protein sequence ID" value="KAF9701929.1"/>
    <property type="molecule type" value="Genomic_DNA"/>
</dbReference>
<dbReference type="Proteomes" id="UP000651452">
    <property type="component" value="Unassembled WGS sequence"/>
</dbReference>
<feature type="chain" id="PRO_5034169158" evidence="1">
    <location>
        <begin position="20"/>
        <end position="138"/>
    </location>
</feature>
<sequence length="138" mass="15191">MKLTTILTTLLAAVGTATPTSSSAPELTSLFNADDAIKLYVQNTTLNALKQDMLKNKDTCAAVAATDSIDNSDKNSTVTTKADTTKADPPKTLEEILHYIWCQQCRDEFDKFMVMLDSTRGLFADLPVRCLAVEERLR</sequence>
<protein>
    <submittedName>
        <fullName evidence="2">Uncharacterized protein</fullName>
    </submittedName>
</protein>
<reference evidence="2" key="2">
    <citation type="submission" date="2020-09" db="EMBL/GenBank/DDBJ databases">
        <title>Reference genome assembly for Australian Ascochyta lentis isolate Al4.</title>
        <authorList>
            <person name="Lee R.C."/>
            <person name="Farfan-Caceres L.M."/>
            <person name="Debler J.W."/>
            <person name="Williams A.H."/>
            <person name="Henares B.M."/>
        </authorList>
    </citation>
    <scope>NUCLEOTIDE SEQUENCE</scope>
    <source>
        <strain evidence="2">Al4</strain>
    </source>
</reference>
<comment type="caution">
    <text evidence="2">The sequence shown here is derived from an EMBL/GenBank/DDBJ whole genome shotgun (WGS) entry which is preliminary data.</text>
</comment>
<evidence type="ECO:0000313" key="3">
    <source>
        <dbReference type="Proteomes" id="UP000651452"/>
    </source>
</evidence>
<reference evidence="2" key="1">
    <citation type="submission" date="2018-12" db="EMBL/GenBank/DDBJ databases">
        <authorList>
            <person name="Syme R.A."/>
            <person name="Farfan-Caceres L."/>
            <person name="Lichtenzveig J."/>
        </authorList>
    </citation>
    <scope>NUCLEOTIDE SEQUENCE</scope>
    <source>
        <strain evidence="2">Al4</strain>
    </source>
</reference>
<accession>A0A8H7JCH5</accession>
<feature type="signal peptide" evidence="1">
    <location>
        <begin position="1"/>
        <end position="19"/>
    </location>
</feature>
<gene>
    <name evidence="2" type="ORF">EKO04_000364</name>
</gene>